<dbReference type="SUPFAM" id="SSF54427">
    <property type="entry name" value="NTF2-like"/>
    <property type="match status" value="1"/>
</dbReference>
<dbReference type="EMBL" id="UINC01084925">
    <property type="protein sequence ID" value="SVC32006.1"/>
    <property type="molecule type" value="Genomic_DNA"/>
</dbReference>
<sequence>MADYAHCIDSDELERWPGFFTDHARYFVTTSFNRERGLPIG</sequence>
<reference evidence="1" key="1">
    <citation type="submission" date="2018-05" db="EMBL/GenBank/DDBJ databases">
        <authorList>
            <person name="Lanie J.A."/>
            <person name="Ng W.-L."/>
            <person name="Kazmierczak K.M."/>
            <person name="Andrzejewski T.M."/>
            <person name="Davidsen T.M."/>
            <person name="Wayne K.J."/>
            <person name="Tettelin H."/>
            <person name="Glass J.I."/>
            <person name="Rusch D."/>
            <person name="Podicherti R."/>
            <person name="Tsui H.-C.T."/>
            <person name="Winkler M.E."/>
        </authorList>
    </citation>
    <scope>NUCLEOTIDE SEQUENCE</scope>
</reference>
<proteinExistence type="predicted"/>
<protein>
    <submittedName>
        <fullName evidence="1">Uncharacterized protein</fullName>
    </submittedName>
</protein>
<feature type="non-terminal residue" evidence="1">
    <location>
        <position position="41"/>
    </location>
</feature>
<gene>
    <name evidence="1" type="ORF">METZ01_LOCUS284860</name>
</gene>
<evidence type="ECO:0000313" key="1">
    <source>
        <dbReference type="EMBL" id="SVC32006.1"/>
    </source>
</evidence>
<name>A0A382L5K9_9ZZZZ</name>
<organism evidence="1">
    <name type="scientific">marine metagenome</name>
    <dbReference type="NCBI Taxonomy" id="408172"/>
    <lineage>
        <taxon>unclassified sequences</taxon>
        <taxon>metagenomes</taxon>
        <taxon>ecological metagenomes</taxon>
    </lineage>
</organism>
<accession>A0A382L5K9</accession>
<dbReference type="Gene3D" id="3.10.450.50">
    <property type="match status" value="1"/>
</dbReference>
<dbReference type="AlphaFoldDB" id="A0A382L5K9"/>
<dbReference type="InterPro" id="IPR032710">
    <property type="entry name" value="NTF2-like_dom_sf"/>
</dbReference>